<evidence type="ECO:0000256" key="1">
    <source>
        <dbReference type="SAM" id="Phobius"/>
    </source>
</evidence>
<protein>
    <recommendedName>
        <fullName evidence="4">Type II secretion system protein GspF domain-containing protein</fullName>
    </recommendedName>
</protein>
<dbReference type="Proteomes" id="UP000016567">
    <property type="component" value="Unassembled WGS sequence"/>
</dbReference>
<keyword evidence="1" id="KW-0472">Membrane</keyword>
<feature type="transmembrane region" description="Helical" evidence="1">
    <location>
        <begin position="114"/>
        <end position="136"/>
    </location>
</feature>
<proteinExistence type="predicted"/>
<dbReference type="EMBL" id="BATL01000039">
    <property type="protein sequence ID" value="GAD76219.1"/>
    <property type="molecule type" value="Genomic_DNA"/>
</dbReference>
<name>U3C462_9VIBR</name>
<accession>U3C462</accession>
<feature type="transmembrane region" description="Helical" evidence="1">
    <location>
        <begin position="156"/>
        <end position="179"/>
    </location>
</feature>
<keyword evidence="3" id="KW-1185">Reference proteome</keyword>
<gene>
    <name evidence="2" type="ORF">VAZ01S_039_00440</name>
</gene>
<reference evidence="2 3" key="1">
    <citation type="submission" date="2013-09" db="EMBL/GenBank/DDBJ databases">
        <title>Whole genome shotgun sequence of Vibrio azureus NBRC 104587.</title>
        <authorList>
            <person name="Isaki S."/>
            <person name="Hosoyama A."/>
            <person name="Numata M."/>
            <person name="Hashimoto M."/>
            <person name="Hosoyama Y."/>
            <person name="Tsuchikane K."/>
            <person name="Noguchi M."/>
            <person name="Hirakata S."/>
            <person name="Ichikawa N."/>
            <person name="Ohji S."/>
            <person name="Yamazoe A."/>
            <person name="Fujita N."/>
        </authorList>
    </citation>
    <scope>NUCLEOTIDE SEQUENCE [LARGE SCALE GENOMIC DNA]</scope>
    <source>
        <strain evidence="2 3">NBRC 104587</strain>
    </source>
</reference>
<dbReference type="AlphaFoldDB" id="U3C462"/>
<evidence type="ECO:0000313" key="2">
    <source>
        <dbReference type="EMBL" id="GAD76219.1"/>
    </source>
</evidence>
<comment type="caution">
    <text evidence="2">The sequence shown here is derived from an EMBL/GenBank/DDBJ whole genome shotgun (WGS) entry which is preliminary data.</text>
</comment>
<dbReference type="STRING" id="1219077.VAZ01S_039_00440"/>
<dbReference type="Gene3D" id="1.20.81.30">
    <property type="entry name" value="Type II secretion system (T2SS), domain F"/>
    <property type="match status" value="1"/>
</dbReference>
<organism evidence="2 3">
    <name type="scientific">Vibrio azureus NBRC 104587</name>
    <dbReference type="NCBI Taxonomy" id="1219077"/>
    <lineage>
        <taxon>Bacteria</taxon>
        <taxon>Pseudomonadati</taxon>
        <taxon>Pseudomonadota</taxon>
        <taxon>Gammaproteobacteria</taxon>
        <taxon>Vibrionales</taxon>
        <taxon>Vibrionaceae</taxon>
        <taxon>Vibrio</taxon>
    </lineage>
</organism>
<evidence type="ECO:0008006" key="4">
    <source>
        <dbReference type="Google" id="ProtNLM"/>
    </source>
</evidence>
<dbReference type="eggNOG" id="COG1459">
    <property type="taxonomic scope" value="Bacteria"/>
</dbReference>
<keyword evidence="1" id="KW-0812">Transmembrane</keyword>
<sequence>MIMTTSFSFEKLLFDKKDQKALLEQWRTCAEYGMTTKDFCQKLANSQSSSVRKIGEAGLNAPGQGKTFTEVLEGWLSPVALSTLIIAEKNGQLRHGLDIALNELEGGQNVMMKLFAITAFPLLVFFGLGTLGVYISGEIIQTADLEGTMATTVRDFVSGPGLVFFTTLMALGAIISLVMPWWTGPARTMADNVWPFCDYRYGVAGNLLSTLGHLSEAGISLTGAIEEVRPHSNRYLRYHLEEVKTNLETESNPGRAFDTGLLLHDAQDNLNVVGDIAPLTTLLNKSAEQHKRHLQKKMATMSLIVPKVILLLAIALLISLVGSAMGALFISIQL</sequence>
<keyword evidence="1" id="KW-1133">Transmembrane helix</keyword>
<evidence type="ECO:0000313" key="3">
    <source>
        <dbReference type="Proteomes" id="UP000016567"/>
    </source>
</evidence>
<feature type="transmembrane region" description="Helical" evidence="1">
    <location>
        <begin position="308"/>
        <end position="332"/>
    </location>
</feature>
<dbReference type="InterPro" id="IPR042094">
    <property type="entry name" value="T2SS_GspF_sf"/>
</dbReference>